<dbReference type="PANTHER" id="PTHR43671">
    <property type="entry name" value="SERINE/THREONINE-PROTEIN KINASE NEK"/>
    <property type="match status" value="1"/>
</dbReference>
<evidence type="ECO:0000256" key="4">
    <source>
        <dbReference type="ARBA" id="ARBA00022777"/>
    </source>
</evidence>
<keyword evidence="3" id="KW-0547">Nucleotide-binding</keyword>
<dbReference type="Proteomes" id="UP000825890">
    <property type="component" value="Unassembled WGS sequence"/>
</dbReference>
<gene>
    <name evidence="7" type="ORF">CKM354_000517800</name>
</gene>
<evidence type="ECO:0000313" key="8">
    <source>
        <dbReference type="Proteomes" id="UP000825890"/>
    </source>
</evidence>
<dbReference type="SUPFAM" id="SSF56112">
    <property type="entry name" value="Protein kinase-like (PK-like)"/>
    <property type="match status" value="1"/>
</dbReference>
<evidence type="ECO:0000256" key="2">
    <source>
        <dbReference type="ARBA" id="ARBA00022679"/>
    </source>
</evidence>
<reference evidence="7 8" key="1">
    <citation type="submission" date="2021-01" db="EMBL/GenBank/DDBJ databases">
        <title>Cercospora kikuchii MAFF 305040 whole genome shotgun sequence.</title>
        <authorList>
            <person name="Kashiwa T."/>
            <person name="Suzuki T."/>
        </authorList>
    </citation>
    <scope>NUCLEOTIDE SEQUENCE [LARGE SCALE GENOMIC DNA]</scope>
    <source>
        <strain evidence="7 8">MAFF 305040</strain>
    </source>
</reference>
<dbReference type="GeneID" id="68290753"/>
<accession>A0A9P3CFN9</accession>
<dbReference type="Pfam" id="PF00069">
    <property type="entry name" value="Pkinase"/>
    <property type="match status" value="1"/>
</dbReference>
<dbReference type="Gene3D" id="1.10.510.10">
    <property type="entry name" value="Transferase(Phosphotransferase) domain 1"/>
    <property type="match status" value="1"/>
</dbReference>
<keyword evidence="2" id="KW-0808">Transferase</keyword>
<sequence>MSFDFGIGIGACVEGYATRDDYLRRWHNIAQQPNLSEIPVNTIKDWYNRSQLLFSHHIWIAPPFGFGLSVNNYLAQVQNDLQQHELRFASELWSDCEQHARDAGWDQAGNEINTLAANAGLLAPTISQVWQAVWNNVQSCLQQSQADHRTMTRFARIWAQLNNEAISHNIFHKAPKREQTAMPQLYCEMVMEQIRVGRLERVRRKWEDYVTGAAEAKMRMELNVAANHDSYLPTDPAPIPINRAQLASLPIDGSRLPGPAGTWHPYGKVGEGSAGCAHVWVKLAPNNAIVDRVVLKEVCLDADFRWSRPNYWNDPMCNRTPLEFAIPHYLNGLADSHNIVQHLDYGLYEEHAMYRLYMEYCEYGDLQEVITRHQEVSMRPSTRAVWAIFEALSNAVILMDQGHLPSRAPNWRHEAAFHRDIKPANVFLAEPQGNAWPRIPTAKLGDYDLAIWTARPGSSLPGVGTPSYMAPEAAECEQGQDSAHAPLHTFSSQSDVWSLGRTVMSLMNLEQDWIDEDPGAMMDEYKCATREVPTFDAQSVATYPAILRNLVLRCLRREPANRPTPFALWNAIQVEVSNLKTAPPGPFEPFFLYPTPPPPQQAMAF</sequence>
<evidence type="ECO:0000256" key="1">
    <source>
        <dbReference type="ARBA" id="ARBA00012513"/>
    </source>
</evidence>
<keyword evidence="5" id="KW-0067">ATP-binding</keyword>
<dbReference type="RefSeq" id="XP_044656378.1">
    <property type="nucleotide sequence ID" value="XM_044800443.1"/>
</dbReference>
<dbReference type="SMART" id="SM00220">
    <property type="entry name" value="S_TKc"/>
    <property type="match status" value="1"/>
</dbReference>
<organism evidence="7 8">
    <name type="scientific">Cercospora kikuchii</name>
    <dbReference type="NCBI Taxonomy" id="84275"/>
    <lineage>
        <taxon>Eukaryota</taxon>
        <taxon>Fungi</taxon>
        <taxon>Dikarya</taxon>
        <taxon>Ascomycota</taxon>
        <taxon>Pezizomycotina</taxon>
        <taxon>Dothideomycetes</taxon>
        <taxon>Dothideomycetidae</taxon>
        <taxon>Mycosphaerellales</taxon>
        <taxon>Mycosphaerellaceae</taxon>
        <taxon>Cercospora</taxon>
    </lineage>
</organism>
<dbReference type="InterPro" id="IPR050660">
    <property type="entry name" value="NEK_Ser/Thr_kinase"/>
</dbReference>
<keyword evidence="4" id="KW-0418">Kinase</keyword>
<evidence type="ECO:0000259" key="6">
    <source>
        <dbReference type="PROSITE" id="PS50011"/>
    </source>
</evidence>
<dbReference type="InterPro" id="IPR011009">
    <property type="entry name" value="Kinase-like_dom_sf"/>
</dbReference>
<dbReference type="EC" id="2.7.11.1" evidence="1"/>
<proteinExistence type="predicted"/>
<protein>
    <recommendedName>
        <fullName evidence="1">non-specific serine/threonine protein kinase</fullName>
        <ecNumber evidence="1">2.7.11.1</ecNumber>
    </recommendedName>
</protein>
<dbReference type="GO" id="GO:0004674">
    <property type="term" value="F:protein serine/threonine kinase activity"/>
    <property type="evidence" value="ECO:0007669"/>
    <property type="project" value="UniProtKB-EC"/>
</dbReference>
<dbReference type="GO" id="GO:0005524">
    <property type="term" value="F:ATP binding"/>
    <property type="evidence" value="ECO:0007669"/>
    <property type="project" value="UniProtKB-KW"/>
</dbReference>
<dbReference type="AlphaFoldDB" id="A0A9P3CFN9"/>
<dbReference type="PROSITE" id="PS50011">
    <property type="entry name" value="PROTEIN_KINASE_DOM"/>
    <property type="match status" value="1"/>
</dbReference>
<comment type="caution">
    <text evidence="7">The sequence shown here is derived from an EMBL/GenBank/DDBJ whole genome shotgun (WGS) entry which is preliminary data.</text>
</comment>
<evidence type="ECO:0000256" key="5">
    <source>
        <dbReference type="ARBA" id="ARBA00022840"/>
    </source>
</evidence>
<evidence type="ECO:0000256" key="3">
    <source>
        <dbReference type="ARBA" id="ARBA00022741"/>
    </source>
</evidence>
<keyword evidence="8" id="KW-1185">Reference proteome</keyword>
<feature type="domain" description="Protein kinase" evidence="6">
    <location>
        <begin position="263"/>
        <end position="591"/>
    </location>
</feature>
<dbReference type="PANTHER" id="PTHR43671:SF13">
    <property type="entry name" value="SERINE_THREONINE-PROTEIN KINASE NEK2"/>
    <property type="match status" value="1"/>
</dbReference>
<dbReference type="InterPro" id="IPR000719">
    <property type="entry name" value="Prot_kinase_dom"/>
</dbReference>
<name>A0A9P3CFN9_9PEZI</name>
<evidence type="ECO:0000313" key="7">
    <source>
        <dbReference type="EMBL" id="GIZ41891.1"/>
    </source>
</evidence>
<dbReference type="EMBL" id="BOLY01000003">
    <property type="protein sequence ID" value="GIZ41891.1"/>
    <property type="molecule type" value="Genomic_DNA"/>
</dbReference>
<dbReference type="OrthoDB" id="3648735at2759"/>